<gene>
    <name evidence="1" type="ORF">AWRIB429_1901</name>
</gene>
<comment type="caution">
    <text evidence="1">The sequence shown here is derived from an EMBL/GenBank/DDBJ whole genome shotgun (WGS) entry which is preliminary data.</text>
</comment>
<evidence type="ECO:0000313" key="2">
    <source>
        <dbReference type="Proteomes" id="UP000003075"/>
    </source>
</evidence>
<reference evidence="1 2" key="1">
    <citation type="journal article" date="2010" name="Appl. Microbiol. Biotechnol.">
        <title>Genotypic diversity in Oenococcus oeni by high-density microarray comparative genome hybridization and whole genome sequencing.</title>
        <authorList>
            <person name="Borneman A.R."/>
            <person name="Bartowsky E.J."/>
            <person name="McCarthy J."/>
            <person name="Chambers P.J."/>
        </authorList>
    </citation>
    <scope>NUCLEOTIDE SEQUENCE [LARGE SCALE GENOMIC DNA]</scope>
    <source>
        <strain evidence="1 2">AWRIB429</strain>
    </source>
</reference>
<organism evidence="1 2">
    <name type="scientific">Oenococcus oeni AWRIB429</name>
    <dbReference type="NCBI Taxonomy" id="655225"/>
    <lineage>
        <taxon>Bacteria</taxon>
        <taxon>Bacillati</taxon>
        <taxon>Bacillota</taxon>
        <taxon>Bacilli</taxon>
        <taxon>Lactobacillales</taxon>
        <taxon>Lactobacillaceae</taxon>
        <taxon>Oenococcus</taxon>
    </lineage>
</organism>
<accession>D3LC21</accession>
<protein>
    <submittedName>
        <fullName evidence="1">Uncharacterized protein</fullName>
    </submittedName>
</protein>
<dbReference type="AlphaFoldDB" id="D3LC21"/>
<evidence type="ECO:0000313" key="1">
    <source>
        <dbReference type="EMBL" id="EFD87559.1"/>
    </source>
</evidence>
<dbReference type="Proteomes" id="UP000003075">
    <property type="component" value="Unassembled WGS sequence"/>
</dbReference>
<dbReference type="EMBL" id="ACSE01000032">
    <property type="protein sequence ID" value="EFD87559.1"/>
    <property type="molecule type" value="Genomic_DNA"/>
</dbReference>
<sequence length="68" mass="7915">MTNVIAIARQISIQAIRVFFNVCSIIHPFATKALFLFIPLRQGIVNVIKTIIFILKKIKFKIDDFIYF</sequence>
<proteinExistence type="predicted"/>
<name>D3LC21_OENOE</name>